<reference evidence="4 5" key="1">
    <citation type="journal article" date="2018" name="Int. J. Food Microbiol.">
        <title>Growth of Carnobacterium spp. isolated from chilled vacuum-packaged meat under relevant acidic conditions.</title>
        <authorList>
            <person name="Zhang P."/>
            <person name="Badoni M."/>
            <person name="Ganzle M."/>
            <person name="Yang X."/>
        </authorList>
    </citation>
    <scope>NUCLEOTIDE SEQUENCE [LARGE SCALE GENOMIC DNA]</scope>
    <source>
        <strain evidence="4 5">B2</strain>
    </source>
</reference>
<keyword evidence="2" id="KW-0804">Transcription</keyword>
<feature type="domain" description="Mga helix-turn-helix" evidence="3">
    <location>
        <begin position="77"/>
        <end position="163"/>
    </location>
</feature>
<dbReference type="Pfam" id="PF05043">
    <property type="entry name" value="Mga"/>
    <property type="match status" value="1"/>
</dbReference>
<dbReference type="AlphaFoldDB" id="A0A5F0MIC2"/>
<organism evidence="4 5">
    <name type="scientific">Carnobacterium divergens</name>
    <name type="common">Lactobacillus divergens</name>
    <dbReference type="NCBI Taxonomy" id="2748"/>
    <lineage>
        <taxon>Bacteria</taxon>
        <taxon>Bacillati</taxon>
        <taxon>Bacillota</taxon>
        <taxon>Bacilli</taxon>
        <taxon>Lactobacillales</taxon>
        <taxon>Carnobacteriaceae</taxon>
        <taxon>Carnobacterium</taxon>
    </lineage>
</organism>
<keyword evidence="4" id="KW-0238">DNA-binding</keyword>
<protein>
    <submittedName>
        <fullName evidence="4">DNA-binding protein</fullName>
    </submittedName>
</protein>
<keyword evidence="1" id="KW-0805">Transcription regulation</keyword>
<evidence type="ECO:0000313" key="5">
    <source>
        <dbReference type="Proteomes" id="UP000297938"/>
    </source>
</evidence>
<dbReference type="InterPro" id="IPR007737">
    <property type="entry name" value="Mga_HTH"/>
</dbReference>
<evidence type="ECO:0000256" key="1">
    <source>
        <dbReference type="ARBA" id="ARBA00023015"/>
    </source>
</evidence>
<proteinExistence type="predicted"/>
<evidence type="ECO:0000313" key="4">
    <source>
        <dbReference type="EMBL" id="TFJ29166.1"/>
    </source>
</evidence>
<gene>
    <name evidence="4" type="ORF">CKN69_02005</name>
</gene>
<dbReference type="PANTHER" id="PTHR30185:SF18">
    <property type="entry name" value="TRANSCRIPTIONAL REGULATOR MTLR"/>
    <property type="match status" value="1"/>
</dbReference>
<name>A0A5F0MIC2_CARDV</name>
<dbReference type="GO" id="GO:0003677">
    <property type="term" value="F:DNA binding"/>
    <property type="evidence" value="ECO:0007669"/>
    <property type="project" value="UniProtKB-KW"/>
</dbReference>
<comment type="caution">
    <text evidence="4">The sequence shown here is derived from an EMBL/GenBank/DDBJ whole genome shotgun (WGS) entry which is preliminary data.</text>
</comment>
<sequence length="500" mass="59942">MKHFLDRLQTRKIRLLKIAKDNKELNNISDLAKELNCSTQTLTTTVESLIEDLEELSIQTLSIKIDNKLFIADFSNEFSLDRLIHLYLKKSFEYQVILDCFFNTTKSTSQYAKDYYLSQASTYRKINSVKTILAQFNLELQQASKIQIIGEEKMIRYFFYSFFWETRTSVTWPFPYSKDFIEELRQLLYPENYLKDNTLINENKLDLWFAITLMRVKENELIGSLPEIKKMLQKNPSYLKNKAEITERCLEVNRDLTPQQIDEEVYFYYVVMMYNIYYVEYDDKMMPLLEAINENNEVFKLASVQFIESLNHFLSKPLKIDQYNILLANLISIHMYVFLFEGLLSPFEEPLKTKRFDRIYPSFYKLVKNTYQNFIEFDSFSKYYYNKELLFPSYMLTLFVSIDVKNYTIPISVYLYSSHSKILETILKKELSKMTQYHLFFTDEETDETDLIVSDTFNIPYKLSENRMLIWDPIPSDTDWKNLRDKLSEIKKEKEFLFLD</sequence>
<evidence type="ECO:0000256" key="2">
    <source>
        <dbReference type="ARBA" id="ARBA00023163"/>
    </source>
</evidence>
<accession>A0A5F0MIC2</accession>
<dbReference type="InterPro" id="IPR050661">
    <property type="entry name" value="BglG_antiterminators"/>
</dbReference>
<dbReference type="PANTHER" id="PTHR30185">
    <property type="entry name" value="CRYPTIC BETA-GLUCOSIDE BGL OPERON ANTITERMINATOR"/>
    <property type="match status" value="1"/>
</dbReference>
<evidence type="ECO:0000259" key="3">
    <source>
        <dbReference type="Pfam" id="PF05043"/>
    </source>
</evidence>
<dbReference type="Proteomes" id="UP000297938">
    <property type="component" value="Unassembled WGS sequence"/>
</dbReference>
<dbReference type="EMBL" id="NRPP01000004">
    <property type="protein sequence ID" value="TFJ29166.1"/>
    <property type="molecule type" value="Genomic_DNA"/>
</dbReference>
<dbReference type="RefSeq" id="WP_074402051.1">
    <property type="nucleotide sequence ID" value="NZ_FLLU01000016.1"/>
</dbReference>